<dbReference type="RefSeq" id="WP_117910852.1">
    <property type="nucleotide sequence ID" value="NZ_CAXUDV010000049.1"/>
</dbReference>
<feature type="compositionally biased region" description="Basic and acidic residues" evidence="1">
    <location>
        <begin position="35"/>
        <end position="54"/>
    </location>
</feature>
<organism evidence="2 3">
    <name type="scientific">Phocaeicola vulgatus</name>
    <name type="common">Bacteroides vulgatus</name>
    <dbReference type="NCBI Taxonomy" id="821"/>
    <lineage>
        <taxon>Bacteria</taxon>
        <taxon>Pseudomonadati</taxon>
        <taxon>Bacteroidota</taxon>
        <taxon>Bacteroidia</taxon>
        <taxon>Bacteroidales</taxon>
        <taxon>Bacteroidaceae</taxon>
        <taxon>Phocaeicola</taxon>
    </lineage>
</organism>
<name>A0AAE4I8H0_PHOVU</name>
<dbReference type="Proteomes" id="UP001181239">
    <property type="component" value="Unassembled WGS sequence"/>
</dbReference>
<evidence type="ECO:0000313" key="3">
    <source>
        <dbReference type="Proteomes" id="UP001181239"/>
    </source>
</evidence>
<protein>
    <submittedName>
        <fullName evidence="2">Uncharacterized protein</fullName>
    </submittedName>
</protein>
<sequence>MNNTSLDALFSGLTKNEPTEKQETPPQPEPPVIKKSVEQGTAREKQKEKERAKSEERFCTIVSSELLKKIRIIAKREGLPIKDIVSAAFEKAIDLYEQKHGEVFENQKKNAKELF</sequence>
<dbReference type="AlphaFoldDB" id="A0AAE4I8H0"/>
<gene>
    <name evidence="2" type="ORF">RVH43_13980</name>
</gene>
<feature type="region of interest" description="Disordered" evidence="1">
    <location>
        <begin position="1"/>
        <end position="54"/>
    </location>
</feature>
<accession>A0AAE4I8H0</accession>
<comment type="caution">
    <text evidence="2">The sequence shown here is derived from an EMBL/GenBank/DDBJ whole genome shotgun (WGS) entry which is preliminary data.</text>
</comment>
<reference evidence="2" key="1">
    <citation type="submission" date="2023-10" db="EMBL/GenBank/DDBJ databases">
        <title>Genome of Potential pathogenic bacteria in Crohn's disease.</title>
        <authorList>
            <person name="Rodriguez-Palacios A."/>
        </authorList>
    </citation>
    <scope>NUCLEOTIDE SEQUENCE</scope>
    <source>
        <strain evidence="2">CavFT-hAR11</strain>
    </source>
</reference>
<dbReference type="EMBL" id="JAWDET010000006">
    <property type="protein sequence ID" value="MDU0241702.1"/>
    <property type="molecule type" value="Genomic_DNA"/>
</dbReference>
<evidence type="ECO:0000256" key="1">
    <source>
        <dbReference type="SAM" id="MobiDB-lite"/>
    </source>
</evidence>
<evidence type="ECO:0000313" key="2">
    <source>
        <dbReference type="EMBL" id="MDU0241702.1"/>
    </source>
</evidence>
<proteinExistence type="predicted"/>